<comment type="caution">
    <text evidence="1">The sequence shown here is derived from an EMBL/GenBank/DDBJ whole genome shotgun (WGS) entry which is preliminary data.</text>
</comment>
<dbReference type="Proteomes" id="UP000261324">
    <property type="component" value="Unassembled WGS sequence"/>
</dbReference>
<dbReference type="RefSeq" id="WP_117659038.1">
    <property type="nucleotide sequence ID" value="NZ_QSRA01000004.1"/>
</dbReference>
<dbReference type="AlphaFoldDB" id="A0A3E4PYX0"/>
<accession>A0A3E4PYX0</accession>
<evidence type="ECO:0000313" key="1">
    <source>
        <dbReference type="EMBL" id="RGK85151.1"/>
    </source>
</evidence>
<reference evidence="1 2" key="1">
    <citation type="submission" date="2018-08" db="EMBL/GenBank/DDBJ databases">
        <title>A genome reference for cultivated species of the human gut microbiota.</title>
        <authorList>
            <person name="Zou Y."/>
            <person name="Xue W."/>
            <person name="Luo G."/>
        </authorList>
    </citation>
    <scope>NUCLEOTIDE SEQUENCE [LARGE SCALE GENOMIC DNA]</scope>
    <source>
        <strain evidence="1 2">TF09-3</strain>
    </source>
</reference>
<dbReference type="EMBL" id="QSRA01000004">
    <property type="protein sequence ID" value="RGK85151.1"/>
    <property type="molecule type" value="Genomic_DNA"/>
</dbReference>
<sequence>MKRRWIVLLLLFVTIGAAGYGFAREEAQKVQKTSSLKIQAVYLECESEEANPLLEDAVLEVNRAVEEHFAKMQEATDYVEAYHNLHVYTKEGKDADTYVTFVTYDMKIRGIYTEVPGLATFYVKKEKDKMQVISDPKESDVQRYIARLTKHQDVQNLFRKVNEEYNGALQSDALLREALSELQNAYGSTEDNG</sequence>
<proteinExistence type="predicted"/>
<organism evidence="1 2">
    <name type="scientific">Dorea formicigenerans</name>
    <dbReference type="NCBI Taxonomy" id="39486"/>
    <lineage>
        <taxon>Bacteria</taxon>
        <taxon>Bacillati</taxon>
        <taxon>Bacillota</taxon>
        <taxon>Clostridia</taxon>
        <taxon>Lachnospirales</taxon>
        <taxon>Lachnospiraceae</taxon>
        <taxon>Dorea</taxon>
    </lineage>
</organism>
<protein>
    <submittedName>
        <fullName evidence="1">Uncharacterized protein</fullName>
    </submittedName>
</protein>
<gene>
    <name evidence="1" type="ORF">DXC93_04145</name>
</gene>
<evidence type="ECO:0000313" key="2">
    <source>
        <dbReference type="Proteomes" id="UP000261324"/>
    </source>
</evidence>
<name>A0A3E4PYX0_9FIRM</name>